<keyword evidence="1" id="KW-0732">Signal</keyword>
<name>A0A8J7TNP3_9BACT</name>
<dbReference type="InterPro" id="IPR023393">
    <property type="entry name" value="START-like_dom_sf"/>
</dbReference>
<dbReference type="PANTHER" id="PTHR34060:SF1">
    <property type="entry name" value="POLYKETIDE CYCLASE _ DEHYDRASE AND LIPID TRANSPORT PROTEIN"/>
    <property type="match status" value="1"/>
</dbReference>
<feature type="domain" description="Coenzyme Q-binding protein COQ10 START" evidence="2">
    <location>
        <begin position="54"/>
        <end position="168"/>
    </location>
</feature>
<gene>
    <name evidence="3" type="ORF">J0M35_16730</name>
</gene>
<sequence>MFTIKRARAAITLAASVLTIAALQAPQPVSARSAHECSEELMHGKTYTVSKATVKAPPEKVWQILTDYDNASRVFPQMKKCKLMQDHGHTKIVKHVISPSGLPGSYEYTVEVKETAPTAMEWHRVSGAFKQVDGYWKLEPLDGGRTTLVTYASHVDGGMFIPQALIRRQCKIDMPGVLSTLKAQSESQTNVQIAGRPQHHNQ</sequence>
<dbReference type="EMBL" id="JAFLCK010000029">
    <property type="protein sequence ID" value="MBN8662015.1"/>
    <property type="molecule type" value="Genomic_DNA"/>
</dbReference>
<dbReference type="Gene3D" id="3.30.530.20">
    <property type="match status" value="1"/>
</dbReference>
<organism evidence="3 4">
    <name type="scientific">Candidatus Obscuribacter phosphatis</name>
    <dbReference type="NCBI Taxonomy" id="1906157"/>
    <lineage>
        <taxon>Bacteria</taxon>
        <taxon>Bacillati</taxon>
        <taxon>Candidatus Melainabacteria</taxon>
        <taxon>Candidatus Obscuribacterales</taxon>
        <taxon>Candidatus Obscuribacteraceae</taxon>
        <taxon>Candidatus Obscuribacter</taxon>
    </lineage>
</organism>
<evidence type="ECO:0000256" key="1">
    <source>
        <dbReference type="SAM" id="SignalP"/>
    </source>
</evidence>
<proteinExistence type="predicted"/>
<comment type="caution">
    <text evidence="3">The sequence shown here is derived from an EMBL/GenBank/DDBJ whole genome shotgun (WGS) entry which is preliminary data.</text>
</comment>
<dbReference type="SUPFAM" id="SSF55961">
    <property type="entry name" value="Bet v1-like"/>
    <property type="match status" value="1"/>
</dbReference>
<protein>
    <submittedName>
        <fullName evidence="3">SRPBCC family protein</fullName>
    </submittedName>
</protein>
<evidence type="ECO:0000313" key="3">
    <source>
        <dbReference type="EMBL" id="MBN8662015.1"/>
    </source>
</evidence>
<evidence type="ECO:0000313" key="4">
    <source>
        <dbReference type="Proteomes" id="UP000664277"/>
    </source>
</evidence>
<feature type="chain" id="PRO_5035270668" evidence="1">
    <location>
        <begin position="25"/>
        <end position="202"/>
    </location>
</feature>
<evidence type="ECO:0000259" key="2">
    <source>
        <dbReference type="Pfam" id="PF03364"/>
    </source>
</evidence>
<dbReference type="Pfam" id="PF03364">
    <property type="entry name" value="Polyketide_cyc"/>
    <property type="match status" value="1"/>
</dbReference>
<dbReference type="Proteomes" id="UP000664277">
    <property type="component" value="Unassembled WGS sequence"/>
</dbReference>
<reference evidence="3" key="1">
    <citation type="submission" date="2021-02" db="EMBL/GenBank/DDBJ databases">
        <title>Genome-Resolved Metagenomics of a Microbial Community Performing Photosynthetic Biological Nutrient Removal.</title>
        <authorList>
            <person name="Mcdaniel E.A."/>
        </authorList>
    </citation>
    <scope>NUCLEOTIDE SEQUENCE</scope>
    <source>
        <strain evidence="3">UWPOB_OBS1</strain>
    </source>
</reference>
<dbReference type="AlphaFoldDB" id="A0A8J7TNP3"/>
<dbReference type="InterPro" id="IPR005031">
    <property type="entry name" value="COQ10_START"/>
</dbReference>
<feature type="signal peptide" evidence="1">
    <location>
        <begin position="1"/>
        <end position="24"/>
    </location>
</feature>
<dbReference type="PANTHER" id="PTHR34060">
    <property type="entry name" value="POLYKETIDE CYCLASE / DEHYDRASE AND LIPID TRANSPORT PROTEIN"/>
    <property type="match status" value="1"/>
</dbReference>
<accession>A0A8J7TNP3</accession>